<evidence type="ECO:0000313" key="2">
    <source>
        <dbReference type="EMBL" id="GLS64878.1"/>
    </source>
</evidence>
<comment type="caution">
    <text evidence="1">The sequence shown here is derived from an EMBL/GenBank/DDBJ whole genome shotgun (WGS) entry which is preliminary data.</text>
</comment>
<reference evidence="2" key="4">
    <citation type="submission" date="2023-01" db="EMBL/GenBank/DDBJ databases">
        <title>Draft genome sequence of Methylobacterium oxalidis strain NBRC 107715.</title>
        <authorList>
            <person name="Sun Q."/>
            <person name="Mori K."/>
        </authorList>
    </citation>
    <scope>NUCLEOTIDE SEQUENCE</scope>
    <source>
        <strain evidence="2">NBRC 107715</strain>
    </source>
</reference>
<dbReference type="EMBL" id="BJZU01000191">
    <property type="protein sequence ID" value="GEP07826.1"/>
    <property type="molecule type" value="Genomic_DNA"/>
</dbReference>
<dbReference type="AlphaFoldDB" id="A0A512JD20"/>
<organism evidence="1 3">
    <name type="scientific">Methylobacterium oxalidis</name>
    <dbReference type="NCBI Taxonomy" id="944322"/>
    <lineage>
        <taxon>Bacteria</taxon>
        <taxon>Pseudomonadati</taxon>
        <taxon>Pseudomonadota</taxon>
        <taxon>Alphaproteobacteria</taxon>
        <taxon>Hyphomicrobiales</taxon>
        <taxon>Methylobacteriaceae</taxon>
        <taxon>Methylobacterium</taxon>
    </lineage>
</organism>
<dbReference type="EMBL" id="BSPK01000054">
    <property type="protein sequence ID" value="GLS64878.1"/>
    <property type="molecule type" value="Genomic_DNA"/>
</dbReference>
<evidence type="ECO:0000313" key="3">
    <source>
        <dbReference type="Proteomes" id="UP000321960"/>
    </source>
</evidence>
<evidence type="ECO:0000313" key="1">
    <source>
        <dbReference type="EMBL" id="GEP07826.1"/>
    </source>
</evidence>
<keyword evidence="4" id="KW-1185">Reference proteome</keyword>
<dbReference type="Proteomes" id="UP001156856">
    <property type="component" value="Unassembled WGS sequence"/>
</dbReference>
<dbReference type="Proteomes" id="UP000321960">
    <property type="component" value="Unassembled WGS sequence"/>
</dbReference>
<accession>A0A512JD20</accession>
<proteinExistence type="predicted"/>
<reference evidence="1 3" key="3">
    <citation type="submission" date="2019-07" db="EMBL/GenBank/DDBJ databases">
        <title>Whole genome shotgun sequence of Methylobacterium oxalidis NBRC 107715.</title>
        <authorList>
            <person name="Hosoyama A."/>
            <person name="Uohara A."/>
            <person name="Ohji S."/>
            <person name="Ichikawa N."/>
        </authorList>
    </citation>
    <scope>NUCLEOTIDE SEQUENCE [LARGE SCALE GENOMIC DNA]</scope>
    <source>
        <strain evidence="1 3">NBRC 107715</strain>
    </source>
</reference>
<gene>
    <name evidence="2" type="ORF">GCM10007888_32590</name>
    <name evidence="1" type="ORF">MOX02_58640</name>
</gene>
<dbReference type="RefSeq" id="WP_147029228.1">
    <property type="nucleotide sequence ID" value="NZ_BJZU01000191.1"/>
</dbReference>
<reference evidence="2" key="1">
    <citation type="journal article" date="2014" name="Int. J. Syst. Evol. Microbiol.">
        <title>Complete genome of a new Firmicutes species belonging to the dominant human colonic microbiota ('Ruminococcus bicirculans') reveals two chromosomes and a selective capacity to utilize plant glucans.</title>
        <authorList>
            <consortium name="NISC Comparative Sequencing Program"/>
            <person name="Wegmann U."/>
            <person name="Louis P."/>
            <person name="Goesmann A."/>
            <person name="Henrissat B."/>
            <person name="Duncan S.H."/>
            <person name="Flint H.J."/>
        </authorList>
    </citation>
    <scope>NUCLEOTIDE SEQUENCE</scope>
    <source>
        <strain evidence="2">NBRC 107715</strain>
    </source>
</reference>
<evidence type="ECO:0000313" key="4">
    <source>
        <dbReference type="Proteomes" id="UP001156856"/>
    </source>
</evidence>
<dbReference type="OrthoDB" id="8007452at2"/>
<protein>
    <submittedName>
        <fullName evidence="1">Uncharacterized protein</fullName>
    </submittedName>
</protein>
<name>A0A512JD20_9HYPH</name>
<sequence length="59" mass="6120">MLDIVLRLVISGALMVGTAHLPALTSVHAAPQVAKLSSMSKPTRACPPQRAAVIRTCVA</sequence>
<reference evidence="4" key="2">
    <citation type="journal article" date="2019" name="Int. J. Syst. Evol. Microbiol.">
        <title>The Global Catalogue of Microorganisms (GCM) 10K type strain sequencing project: providing services to taxonomists for standard genome sequencing and annotation.</title>
        <authorList>
            <consortium name="The Broad Institute Genomics Platform"/>
            <consortium name="The Broad Institute Genome Sequencing Center for Infectious Disease"/>
            <person name="Wu L."/>
            <person name="Ma J."/>
        </authorList>
    </citation>
    <scope>NUCLEOTIDE SEQUENCE [LARGE SCALE GENOMIC DNA]</scope>
    <source>
        <strain evidence="4">NBRC 107715</strain>
    </source>
</reference>